<evidence type="ECO:0000313" key="1">
    <source>
        <dbReference type="EMBL" id="QAY62600.1"/>
    </source>
</evidence>
<dbReference type="Proteomes" id="UP000291758">
    <property type="component" value="Chromosome"/>
</dbReference>
<proteinExistence type="predicted"/>
<dbReference type="OrthoDB" id="9130284at2"/>
<keyword evidence="2" id="KW-1185">Reference proteome</keyword>
<reference evidence="1 2" key="1">
    <citation type="submission" date="2019-01" db="EMBL/GenBank/DDBJ databases">
        <title>Genome sequencing of strain 2JSPR-7.</title>
        <authorList>
            <person name="Heo J."/>
            <person name="Kim S.-J."/>
            <person name="Kim J.-S."/>
            <person name="Hong S.-B."/>
            <person name="Kwon S.-W."/>
        </authorList>
    </citation>
    <scope>NUCLEOTIDE SEQUENCE [LARGE SCALE GENOMIC DNA]</scope>
    <source>
        <strain evidence="1 2">2JSPR-7</strain>
    </source>
</reference>
<evidence type="ECO:0000313" key="2">
    <source>
        <dbReference type="Proteomes" id="UP000291758"/>
    </source>
</evidence>
<dbReference type="RefSeq" id="WP_129202885.1">
    <property type="nucleotide sequence ID" value="NZ_CP035495.1"/>
</dbReference>
<accession>A0A4P6EJ27</accession>
<name>A0A4P6EJ27_9MICO</name>
<dbReference type="EMBL" id="CP035495">
    <property type="protein sequence ID" value="QAY62600.1"/>
    <property type="molecule type" value="Genomic_DNA"/>
</dbReference>
<dbReference type="KEGG" id="xyl:ET495_04285"/>
<sequence length="266" mass="27341">MANLFDILVQAPPSGRRRALLIDSDAYARAVIRQGAPIPWGDLAAFTGFAGQVQALLGPDAGWVDVASLHAAHLARHPQLVAAMGERSRPGYALRTLLASAEATEEVLSHLSTIALQTQRPIVLACPSPGRWAAIAAAAAGTPLDVVDEDAADTASVYVAEWLGKLAGARVALVLSEGAGDTGGAVVAPESLASYTSIANVAAHLGWAVALRSAGEVETLGPASIGQIPSEYWAGGDPDIDGDVLLATLPADAVPERVLEQLARLN</sequence>
<gene>
    <name evidence="1" type="ORF">ET495_04285</name>
</gene>
<protein>
    <submittedName>
        <fullName evidence="1">Uncharacterized protein</fullName>
    </submittedName>
</protein>
<organism evidence="1 2">
    <name type="scientific">Xylanimonas allomyrinae</name>
    <dbReference type="NCBI Taxonomy" id="2509459"/>
    <lineage>
        <taxon>Bacteria</taxon>
        <taxon>Bacillati</taxon>
        <taxon>Actinomycetota</taxon>
        <taxon>Actinomycetes</taxon>
        <taxon>Micrococcales</taxon>
        <taxon>Promicromonosporaceae</taxon>
        <taxon>Xylanimonas</taxon>
    </lineage>
</organism>
<dbReference type="AlphaFoldDB" id="A0A4P6EJ27"/>